<dbReference type="SUPFAM" id="SSF52540">
    <property type="entry name" value="P-loop containing nucleoside triphosphate hydrolases"/>
    <property type="match status" value="2"/>
</dbReference>
<gene>
    <name evidence="12" type="ORF">HYPBUDRAFT_153232</name>
</gene>
<keyword evidence="6" id="KW-0547">Nucleotide-binding</keyword>
<dbReference type="GO" id="GO:0016887">
    <property type="term" value="F:ATP hydrolysis activity"/>
    <property type="evidence" value="ECO:0007669"/>
    <property type="project" value="InterPro"/>
</dbReference>
<keyword evidence="7" id="KW-0067">ATP-binding</keyword>
<evidence type="ECO:0000256" key="4">
    <source>
        <dbReference type="ARBA" id="ARBA00018687"/>
    </source>
</evidence>
<dbReference type="PANTHER" id="PTHR45916">
    <property type="entry name" value="STRUCTURAL MAINTENANCE OF CHROMOSOMES PROTEIN 5"/>
    <property type="match status" value="1"/>
</dbReference>
<dbReference type="Proteomes" id="UP000095085">
    <property type="component" value="Unassembled WGS sequence"/>
</dbReference>
<evidence type="ECO:0000256" key="1">
    <source>
        <dbReference type="ARBA" id="ARBA00004123"/>
    </source>
</evidence>
<dbReference type="EMBL" id="KV454542">
    <property type="protein sequence ID" value="ODV66330.1"/>
    <property type="molecule type" value="Genomic_DNA"/>
</dbReference>
<dbReference type="GO" id="GO:0005524">
    <property type="term" value="F:ATP binding"/>
    <property type="evidence" value="ECO:0007669"/>
    <property type="project" value="UniProtKB-KW"/>
</dbReference>
<evidence type="ECO:0000256" key="2">
    <source>
        <dbReference type="ARBA" id="ARBA00004286"/>
    </source>
</evidence>
<feature type="coiled-coil region" evidence="10">
    <location>
        <begin position="796"/>
        <end position="830"/>
    </location>
</feature>
<evidence type="ECO:0000256" key="3">
    <source>
        <dbReference type="ARBA" id="ARBA00010171"/>
    </source>
</evidence>
<dbReference type="OrthoDB" id="10254973at2759"/>
<dbReference type="RefSeq" id="XP_020075397.1">
    <property type="nucleotide sequence ID" value="XM_020221434.1"/>
</dbReference>
<keyword evidence="8 10" id="KW-0175">Coiled coil</keyword>
<keyword evidence="9" id="KW-0539">Nucleus</keyword>
<keyword evidence="13" id="KW-1185">Reference proteome</keyword>
<dbReference type="GO" id="GO:0003697">
    <property type="term" value="F:single-stranded DNA binding"/>
    <property type="evidence" value="ECO:0007669"/>
    <property type="project" value="TreeGrafter"/>
</dbReference>
<evidence type="ECO:0000313" key="13">
    <source>
        <dbReference type="Proteomes" id="UP000095085"/>
    </source>
</evidence>
<evidence type="ECO:0000256" key="5">
    <source>
        <dbReference type="ARBA" id="ARBA00022454"/>
    </source>
</evidence>
<dbReference type="Gene3D" id="3.40.50.300">
    <property type="entry name" value="P-loop containing nucleotide triphosphate hydrolases"/>
    <property type="match status" value="2"/>
</dbReference>
<evidence type="ECO:0000256" key="7">
    <source>
        <dbReference type="ARBA" id="ARBA00022840"/>
    </source>
</evidence>
<comment type="subcellular location">
    <subcellularLocation>
        <location evidence="2">Chromosome</location>
    </subcellularLocation>
    <subcellularLocation>
        <location evidence="1">Nucleus</location>
    </subcellularLocation>
</comment>
<accession>A0A1E4RGD8</accession>
<keyword evidence="12" id="KW-0378">Hydrolase</keyword>
<dbReference type="GO" id="GO:0000724">
    <property type="term" value="P:double-strand break repair via homologous recombination"/>
    <property type="evidence" value="ECO:0007669"/>
    <property type="project" value="TreeGrafter"/>
</dbReference>
<evidence type="ECO:0000256" key="6">
    <source>
        <dbReference type="ARBA" id="ARBA00022741"/>
    </source>
</evidence>
<proteinExistence type="inferred from homology"/>
<dbReference type="PANTHER" id="PTHR45916:SF1">
    <property type="entry name" value="STRUCTURAL MAINTENANCE OF CHROMOSOMES PROTEIN 5"/>
    <property type="match status" value="1"/>
</dbReference>
<keyword evidence="5" id="KW-0158">Chromosome</keyword>
<feature type="coiled-coil region" evidence="10">
    <location>
        <begin position="894"/>
        <end position="921"/>
    </location>
</feature>
<evidence type="ECO:0000313" key="12">
    <source>
        <dbReference type="EMBL" id="ODV66330.1"/>
    </source>
</evidence>
<evidence type="ECO:0000259" key="11">
    <source>
        <dbReference type="Pfam" id="PF13476"/>
    </source>
</evidence>
<dbReference type="GeneID" id="30995983"/>
<dbReference type="InterPro" id="IPR038729">
    <property type="entry name" value="Rad50/SbcC_AAA"/>
</dbReference>
<comment type="similarity">
    <text evidence="3">Belongs to the SMC family. SMC5 subfamily.</text>
</comment>
<organism evidence="12 13">
    <name type="scientific">Hyphopichia burtonii NRRL Y-1933</name>
    <dbReference type="NCBI Taxonomy" id="984485"/>
    <lineage>
        <taxon>Eukaryota</taxon>
        <taxon>Fungi</taxon>
        <taxon>Dikarya</taxon>
        <taxon>Ascomycota</taxon>
        <taxon>Saccharomycotina</taxon>
        <taxon>Pichiomycetes</taxon>
        <taxon>Debaryomycetaceae</taxon>
        <taxon>Hyphopichia</taxon>
    </lineage>
</organism>
<reference evidence="13" key="1">
    <citation type="submission" date="2016-05" db="EMBL/GenBank/DDBJ databases">
        <title>Comparative genomics of biotechnologically important yeasts.</title>
        <authorList>
            <consortium name="DOE Joint Genome Institute"/>
            <person name="Riley R."/>
            <person name="Haridas S."/>
            <person name="Wolfe K.H."/>
            <person name="Lopes M.R."/>
            <person name="Hittinger C.T."/>
            <person name="Goker M."/>
            <person name="Salamov A."/>
            <person name="Wisecaver J."/>
            <person name="Long T.M."/>
            <person name="Aerts A.L."/>
            <person name="Barry K."/>
            <person name="Choi C."/>
            <person name="Clum A."/>
            <person name="Coughlan A.Y."/>
            <person name="Deshpande S."/>
            <person name="Douglass A.P."/>
            <person name="Hanson S.J."/>
            <person name="Klenk H.-P."/>
            <person name="Labutti K."/>
            <person name="Lapidus A."/>
            <person name="Lindquist E."/>
            <person name="Lipzen A."/>
            <person name="Meier-Kolthoff J.P."/>
            <person name="Ohm R.A."/>
            <person name="Otillar R.P."/>
            <person name="Pangilinan J."/>
            <person name="Peng Y."/>
            <person name="Rokas A."/>
            <person name="Rosa C.A."/>
            <person name="Scheuner C."/>
            <person name="Sibirny A.A."/>
            <person name="Slot J.C."/>
            <person name="Stielow J.B."/>
            <person name="Sun H."/>
            <person name="Kurtzman C.P."/>
            <person name="Blackwell M."/>
            <person name="Grigoriev I.V."/>
            <person name="Jeffries T.W."/>
        </authorList>
    </citation>
    <scope>NUCLEOTIDE SEQUENCE [LARGE SCALE GENOMIC DNA]</scope>
    <source>
        <strain evidence="13">NRRL Y-1933</strain>
    </source>
</reference>
<sequence>MSLDVVGDFGSYVREEPSKSKRRKIDISELKKTSKLSQTPGYNAEDFKPGYMINVKVENFTTYAFAEFKLSPTLNMIIGPNGTGKSTLVAAICLGLGGKIDLIKRKTMKSMIKTGCSESSIMIELKNKDDLPNIIIQRDFTEKSSTWYIDGSSSEEKSVKKLVQSFNIQLDNLCHFLPQERVAEFATLSPERLLLETERTLGDGGLLKEHESLILLDSERLKLTSDIQIIDDRLSKLNEESGKLEEEVKKYEDYEKKTYEIHIHSLLIPYGQIQDFKSERKRLKEQREEAKRKLEQFQSNTRPLEEKLHSLESEHTQLEQTKSTFLNENGDLIEKYESKDQDIKDVKEAIDTLKMKIENYKKRNDNILSSLEKENEEKDKILKNLNDIPLVDEHELQELNSAREEKHAQLTDIQTDVEEIKTNRDRQMSILSRIDRSIKEKQNRLNSNDKIDLLRSRPIGFRPEQLEATYKAIMHLRQDASLKNLYEECPIVSCDVVDPNYAKYVERCIDRNSMLSVFCPDEASFTTVRRVVGAFRIPLRTTSDNPKPPPVPKDRLKDWGFDYYVSDLLKGPPTVLNCLNVLNNLNQIPVSLKAFDPLTIKKLTTPDNNGRIPFMRFIAGDTIFSVSRSKYGSRQYVYQSENVMKAQFLGVSGLSSHIREEISSEITEMKEQMSQEKEHYQELQSQFKNKRDDYDKFKSDLNTVNLEYEKIKRNVKAKQRLEQLLQSKEQNIKKLTQSSKKDQTDKIMQAERKLLDKFKAKAEYIKENSEISTELARNSILLKQHEFQIFQIMNQLENTKALLQTFESRKEELQAEYDTATAKYKDYKNKDFYNTVKEQSANYTPEERRELTSLTEEYLRNDRLSEYHIRQKIMLLEDERSVMSAADHSSIELLRRKKDDIDRAEKELPRLRKRKDDLDKQIASIQSTWESKLSKSVSKISKAFQKRFTTVASDGQVELVKEERFKNWRLQILVKFRENTELKILDHQSQSGGERAVSTIFFIMSLQGLTDAPFRVVDEINQGMDPKNEKMAHRYLVNTACQTSNSQYFLVTPKLLTGLYYHPKMAIHCIYTGTYVDPIDRRSNESDYLDMKRCKLLTNVAS</sequence>
<dbReference type="FunFam" id="3.40.50.300:FF:001301">
    <property type="entry name" value="Structural maintenance of chromosomes 5"/>
    <property type="match status" value="1"/>
</dbReference>
<feature type="domain" description="Rad50/SbcC-type AAA" evidence="11">
    <location>
        <begin position="55"/>
        <end position="295"/>
    </location>
</feature>
<dbReference type="InterPro" id="IPR027417">
    <property type="entry name" value="P-loop_NTPase"/>
</dbReference>
<dbReference type="STRING" id="984485.A0A1E4RGD8"/>
<feature type="coiled-coil region" evidence="10">
    <location>
        <begin position="659"/>
        <end position="738"/>
    </location>
</feature>
<protein>
    <recommendedName>
        <fullName evidence="4">Structural maintenance of chromosomes protein 5</fullName>
    </recommendedName>
</protein>
<dbReference type="GO" id="GO:0030915">
    <property type="term" value="C:Smc5-Smc6 complex"/>
    <property type="evidence" value="ECO:0007669"/>
    <property type="project" value="TreeGrafter"/>
</dbReference>
<name>A0A1E4RGD8_9ASCO</name>
<dbReference type="AlphaFoldDB" id="A0A1E4RGD8"/>
<evidence type="ECO:0000256" key="8">
    <source>
        <dbReference type="ARBA" id="ARBA00023054"/>
    </source>
</evidence>
<evidence type="ECO:0000256" key="9">
    <source>
        <dbReference type="ARBA" id="ARBA00023242"/>
    </source>
</evidence>
<evidence type="ECO:0000256" key="10">
    <source>
        <dbReference type="SAM" id="Coils"/>
    </source>
</evidence>
<dbReference type="Pfam" id="PF13476">
    <property type="entry name" value="AAA_23"/>
    <property type="match status" value="1"/>
</dbReference>
<feature type="coiled-coil region" evidence="10">
    <location>
        <begin position="227"/>
        <end position="416"/>
    </location>
</feature>
<dbReference type="GO" id="GO:0005634">
    <property type="term" value="C:nucleus"/>
    <property type="evidence" value="ECO:0007669"/>
    <property type="project" value="UniProtKB-SubCell"/>
</dbReference>